<gene>
    <name evidence="1" type="ORF">WA026_013977</name>
</gene>
<evidence type="ECO:0000313" key="2">
    <source>
        <dbReference type="Proteomes" id="UP001431783"/>
    </source>
</evidence>
<keyword evidence="2" id="KW-1185">Reference proteome</keyword>
<accession>A0AAW1U6G0</accession>
<protein>
    <submittedName>
        <fullName evidence="1">Uncharacterized protein</fullName>
    </submittedName>
</protein>
<reference evidence="1 2" key="1">
    <citation type="submission" date="2023-03" db="EMBL/GenBank/DDBJ databases">
        <title>Genome insight into feeding habits of ladybird beetles.</title>
        <authorList>
            <person name="Li H.-S."/>
            <person name="Huang Y.-H."/>
            <person name="Pang H."/>
        </authorList>
    </citation>
    <scope>NUCLEOTIDE SEQUENCE [LARGE SCALE GENOMIC DNA]</scope>
    <source>
        <strain evidence="1">SYSU_2023b</strain>
        <tissue evidence="1">Whole body</tissue>
    </source>
</reference>
<comment type="caution">
    <text evidence="1">The sequence shown here is derived from an EMBL/GenBank/DDBJ whole genome shotgun (WGS) entry which is preliminary data.</text>
</comment>
<evidence type="ECO:0000313" key="1">
    <source>
        <dbReference type="EMBL" id="KAK9876598.1"/>
    </source>
</evidence>
<organism evidence="1 2">
    <name type="scientific">Henosepilachna vigintioctopunctata</name>
    <dbReference type="NCBI Taxonomy" id="420089"/>
    <lineage>
        <taxon>Eukaryota</taxon>
        <taxon>Metazoa</taxon>
        <taxon>Ecdysozoa</taxon>
        <taxon>Arthropoda</taxon>
        <taxon>Hexapoda</taxon>
        <taxon>Insecta</taxon>
        <taxon>Pterygota</taxon>
        <taxon>Neoptera</taxon>
        <taxon>Endopterygota</taxon>
        <taxon>Coleoptera</taxon>
        <taxon>Polyphaga</taxon>
        <taxon>Cucujiformia</taxon>
        <taxon>Coccinelloidea</taxon>
        <taxon>Coccinellidae</taxon>
        <taxon>Epilachninae</taxon>
        <taxon>Epilachnini</taxon>
        <taxon>Henosepilachna</taxon>
    </lineage>
</organism>
<dbReference type="AlphaFoldDB" id="A0AAW1U6G0"/>
<sequence length="293" mass="34005">MQENQGLNLEKQPLVEKLKAANQFHPKRKHNSIIGTSDANKINIKGVRQFGHLHVCKLDTNIGEAEVNEYLNENGFDDVRCAKLDSRRPEYSSFRISVLKDKIDSLKNPEIWPEEHWANASSIGLYSLRCYEIVSYFYRKNHIHGRVSCYIKPGIVFKPLLLGKYCLELHAEFCGTYRVLKLETFSLTLLVITIYRPSGGNFEVFLDALTDILTKFMVGIIHAEISDHSAQFIRVDLENCRKEEFKFVRRFNASSMNRLRHFLSALNWDVFFDKDCKIDECTSFLVDNYYVDG</sequence>
<name>A0AAW1U6G0_9CUCU</name>
<dbReference type="Proteomes" id="UP001431783">
    <property type="component" value="Unassembled WGS sequence"/>
</dbReference>
<proteinExistence type="predicted"/>
<dbReference type="EMBL" id="JARQZJ010000037">
    <property type="protein sequence ID" value="KAK9876598.1"/>
    <property type="molecule type" value="Genomic_DNA"/>
</dbReference>